<dbReference type="PANTHER" id="PTHR35793:SF2">
    <property type="entry name" value="INNER MEMBRANE PROTEIN YJIG"/>
    <property type="match status" value="1"/>
</dbReference>
<dbReference type="EMBL" id="DRTD01000362">
    <property type="protein sequence ID" value="HHE55103.1"/>
    <property type="molecule type" value="Genomic_DNA"/>
</dbReference>
<keyword evidence="1" id="KW-1133">Transmembrane helix</keyword>
<dbReference type="InterPro" id="IPR052549">
    <property type="entry name" value="SpmB"/>
</dbReference>
<keyword evidence="1" id="KW-0472">Membrane</keyword>
<accession>A0A7V5LII8</accession>
<dbReference type="Pfam" id="PF07670">
    <property type="entry name" value="Gate"/>
    <property type="match status" value="1"/>
</dbReference>
<dbReference type="InterPro" id="IPR011642">
    <property type="entry name" value="Gate_dom"/>
</dbReference>
<reference evidence="3" key="1">
    <citation type="journal article" date="2020" name="mSystems">
        <title>Genome- and Community-Level Interaction Insights into Carbon Utilization and Element Cycling Functions of Hydrothermarchaeota in Hydrothermal Sediment.</title>
        <authorList>
            <person name="Zhou Z."/>
            <person name="Liu Y."/>
            <person name="Xu W."/>
            <person name="Pan J."/>
            <person name="Luo Z.H."/>
            <person name="Li M."/>
        </authorList>
    </citation>
    <scope>NUCLEOTIDE SEQUENCE [LARGE SCALE GENOMIC DNA]</scope>
    <source>
        <strain evidence="3">HyVt-76</strain>
    </source>
</reference>
<sequence>MFKIVIDWLSILAIPVILLFFIGFGYFKKVKVYEEFVEGAKEGFNVGVTIIPYLVAMLVAIAMFRACGALEFLTNILGSVTSKIGIPGEVLPMAFMRPLSGSGSISVMTEIMKTYGVDSLYGFMASTMFGSTETTFYVVAVYFGAVNVRNTRYAIPAGLLADLAGLITAVYICRLMF</sequence>
<feature type="domain" description="Nucleoside transporter/FeoB GTPase Gate" evidence="2">
    <location>
        <begin position="49"/>
        <end position="147"/>
    </location>
</feature>
<gene>
    <name evidence="3" type="ORF">ENL21_04925</name>
</gene>
<keyword evidence="1" id="KW-0812">Transmembrane</keyword>
<evidence type="ECO:0000313" key="3">
    <source>
        <dbReference type="EMBL" id="HHE55103.1"/>
    </source>
</evidence>
<dbReference type="AlphaFoldDB" id="A0A7V5LII8"/>
<evidence type="ECO:0000259" key="2">
    <source>
        <dbReference type="Pfam" id="PF07670"/>
    </source>
</evidence>
<evidence type="ECO:0000256" key="1">
    <source>
        <dbReference type="SAM" id="Phobius"/>
    </source>
</evidence>
<dbReference type="Proteomes" id="UP000886111">
    <property type="component" value="Unassembled WGS sequence"/>
</dbReference>
<dbReference type="GO" id="GO:0005886">
    <property type="term" value="C:plasma membrane"/>
    <property type="evidence" value="ECO:0007669"/>
    <property type="project" value="TreeGrafter"/>
</dbReference>
<dbReference type="PANTHER" id="PTHR35793">
    <property type="entry name" value="INNER MEMBRANE PROTEIN YJIG"/>
    <property type="match status" value="1"/>
</dbReference>
<organism evidence="3">
    <name type="scientific">Caldithrix abyssi</name>
    <dbReference type="NCBI Taxonomy" id="187145"/>
    <lineage>
        <taxon>Bacteria</taxon>
        <taxon>Pseudomonadati</taxon>
        <taxon>Calditrichota</taxon>
        <taxon>Calditrichia</taxon>
        <taxon>Calditrichales</taxon>
        <taxon>Calditrichaceae</taxon>
        <taxon>Caldithrix</taxon>
    </lineage>
</organism>
<feature type="transmembrane region" description="Helical" evidence="1">
    <location>
        <begin position="120"/>
        <end position="143"/>
    </location>
</feature>
<feature type="transmembrane region" description="Helical" evidence="1">
    <location>
        <begin position="7"/>
        <end position="26"/>
    </location>
</feature>
<name>A0A7V5LII8_CALAY</name>
<proteinExistence type="predicted"/>
<protein>
    <submittedName>
        <fullName evidence="3">Spore maturation protein</fullName>
    </submittedName>
</protein>
<comment type="caution">
    <text evidence="3">The sequence shown here is derived from an EMBL/GenBank/DDBJ whole genome shotgun (WGS) entry which is preliminary data.</text>
</comment>
<feature type="transmembrane region" description="Helical" evidence="1">
    <location>
        <begin position="155"/>
        <end position="173"/>
    </location>
</feature>
<feature type="transmembrane region" description="Helical" evidence="1">
    <location>
        <begin position="46"/>
        <end position="64"/>
    </location>
</feature>